<name>A0A382QTY3_9ZZZZ</name>
<evidence type="ECO:0000313" key="1">
    <source>
        <dbReference type="EMBL" id="SVC88315.1"/>
    </source>
</evidence>
<protein>
    <recommendedName>
        <fullName evidence="2">Outer membrane protein beta-barrel domain-containing protein</fullName>
    </recommendedName>
</protein>
<proteinExistence type="predicted"/>
<sequence length="233" mass="25305">MNKIFTTILIAMLPASISAIGGLGLQLGQGMVTVGAMESNKNLLVGETVVSTATMTTTEFSNPYVIGGYIYIDAIPFIDLEADINIVGQKYDFGFNNPIAIGPYEFGWASSSAYLTIRKTAFKLGIPILAKAKLFYGGGYNQHMVTPLMTIDLMEEMMGGDLGADPTNISEEDLIEFLDENKIESSGIHVQAGLQFKVLMLDSFLFYRHTFAKDLVPDADAFGSINLRLGFGI</sequence>
<organism evidence="1">
    <name type="scientific">marine metagenome</name>
    <dbReference type="NCBI Taxonomy" id="408172"/>
    <lineage>
        <taxon>unclassified sequences</taxon>
        <taxon>metagenomes</taxon>
        <taxon>ecological metagenomes</taxon>
    </lineage>
</organism>
<evidence type="ECO:0008006" key="2">
    <source>
        <dbReference type="Google" id="ProtNLM"/>
    </source>
</evidence>
<reference evidence="1" key="1">
    <citation type="submission" date="2018-05" db="EMBL/GenBank/DDBJ databases">
        <authorList>
            <person name="Lanie J.A."/>
            <person name="Ng W.-L."/>
            <person name="Kazmierczak K.M."/>
            <person name="Andrzejewski T.M."/>
            <person name="Davidsen T.M."/>
            <person name="Wayne K.J."/>
            <person name="Tettelin H."/>
            <person name="Glass J.I."/>
            <person name="Rusch D."/>
            <person name="Podicherti R."/>
            <person name="Tsui H.-C.T."/>
            <person name="Winkler M.E."/>
        </authorList>
    </citation>
    <scope>NUCLEOTIDE SEQUENCE</scope>
</reference>
<dbReference type="EMBL" id="UINC01116518">
    <property type="protein sequence ID" value="SVC88315.1"/>
    <property type="molecule type" value="Genomic_DNA"/>
</dbReference>
<accession>A0A382QTY3</accession>
<gene>
    <name evidence="1" type="ORF">METZ01_LOCUS341169</name>
</gene>
<dbReference type="AlphaFoldDB" id="A0A382QTY3"/>